<dbReference type="Proteomes" id="UP000595046">
    <property type="component" value="Chromosome"/>
</dbReference>
<gene>
    <name evidence="3" type="ORF">G4Z16_09565</name>
</gene>
<dbReference type="InterPro" id="IPR058548">
    <property type="entry name" value="MlaB-like_STAS"/>
</dbReference>
<dbReference type="Pfam" id="PF13466">
    <property type="entry name" value="STAS_2"/>
    <property type="match status" value="1"/>
</dbReference>
<dbReference type="RefSeq" id="WP_197350434.1">
    <property type="nucleotide sequence ID" value="NZ_CP048882.1"/>
</dbReference>
<dbReference type="KEGG" id="sbat:G4Z16_09565"/>
<feature type="domain" description="STAS" evidence="2">
    <location>
        <begin position="30"/>
        <end position="135"/>
    </location>
</feature>
<dbReference type="Gene3D" id="3.30.750.24">
    <property type="entry name" value="STAS domain"/>
    <property type="match status" value="1"/>
</dbReference>
<proteinExistence type="predicted"/>
<dbReference type="GO" id="GO:0043856">
    <property type="term" value="F:anti-sigma factor antagonist activity"/>
    <property type="evidence" value="ECO:0007669"/>
    <property type="project" value="TreeGrafter"/>
</dbReference>
<dbReference type="EMBL" id="CP048882">
    <property type="protein sequence ID" value="QPP06604.1"/>
    <property type="molecule type" value="Genomic_DNA"/>
</dbReference>
<evidence type="ECO:0000313" key="3">
    <source>
        <dbReference type="EMBL" id="QPP06604.1"/>
    </source>
</evidence>
<evidence type="ECO:0000313" key="4">
    <source>
        <dbReference type="Proteomes" id="UP000595046"/>
    </source>
</evidence>
<feature type="region of interest" description="Disordered" evidence="1">
    <location>
        <begin position="1"/>
        <end position="34"/>
    </location>
</feature>
<dbReference type="InterPro" id="IPR002645">
    <property type="entry name" value="STAS_dom"/>
</dbReference>
<evidence type="ECO:0000259" key="2">
    <source>
        <dbReference type="PROSITE" id="PS50801"/>
    </source>
</evidence>
<protein>
    <submittedName>
        <fullName evidence="3">STAS domain-containing protein</fullName>
    </submittedName>
</protein>
<evidence type="ECO:0000256" key="1">
    <source>
        <dbReference type="SAM" id="MobiDB-lite"/>
    </source>
</evidence>
<dbReference type="PROSITE" id="PS50801">
    <property type="entry name" value="STAS"/>
    <property type="match status" value="1"/>
</dbReference>
<dbReference type="PANTHER" id="PTHR33495:SF2">
    <property type="entry name" value="ANTI-SIGMA FACTOR ANTAGONIST TM_1081-RELATED"/>
    <property type="match status" value="1"/>
</dbReference>
<sequence length="139" mass="14785">MTTGDETTGEPPQRGRDEETGGADADGISPVVSRRREEGVEVLTLSGELDITTVQDVVPVLDDVLDSGADRLVVDLSQVSFADSSALNLLLRTRTRTSLHVAGPLQPFVGRLFEVTGITGVLNVRDTLDDAVRAAAQRT</sequence>
<dbReference type="AlphaFoldDB" id="A0A7T1T590"/>
<dbReference type="PANTHER" id="PTHR33495">
    <property type="entry name" value="ANTI-SIGMA FACTOR ANTAGONIST TM_1081-RELATED-RELATED"/>
    <property type="match status" value="1"/>
</dbReference>
<keyword evidence="4" id="KW-1185">Reference proteome</keyword>
<organism evidence="3 4">
    <name type="scientific">Streptomyces bathyalis</name>
    <dbReference type="NCBI Taxonomy" id="2710756"/>
    <lineage>
        <taxon>Bacteria</taxon>
        <taxon>Bacillati</taxon>
        <taxon>Actinomycetota</taxon>
        <taxon>Actinomycetes</taxon>
        <taxon>Kitasatosporales</taxon>
        <taxon>Streptomycetaceae</taxon>
        <taxon>Streptomyces</taxon>
    </lineage>
</organism>
<dbReference type="CDD" id="cd07043">
    <property type="entry name" value="STAS_anti-anti-sigma_factors"/>
    <property type="match status" value="1"/>
</dbReference>
<dbReference type="InterPro" id="IPR036513">
    <property type="entry name" value="STAS_dom_sf"/>
</dbReference>
<accession>A0A7T1T590</accession>
<name>A0A7T1T590_9ACTN</name>
<reference evidence="4" key="1">
    <citation type="submission" date="2020-02" db="EMBL/GenBank/DDBJ databases">
        <title>Streptomyces sp. ASO4wet.</title>
        <authorList>
            <person name="Risdian C."/>
            <person name="Landwehr W."/>
            <person name="Schupp P."/>
            <person name="Wink J."/>
        </authorList>
    </citation>
    <scope>NUCLEOTIDE SEQUENCE [LARGE SCALE GENOMIC DNA]</scope>
    <source>
        <strain evidence="4">ASO4wet</strain>
    </source>
</reference>
<dbReference type="SUPFAM" id="SSF52091">
    <property type="entry name" value="SpoIIaa-like"/>
    <property type="match status" value="1"/>
</dbReference>